<dbReference type="EMBL" id="CP038267">
    <property type="protein sequence ID" value="QBR92970.1"/>
    <property type="molecule type" value="Genomic_DNA"/>
</dbReference>
<proteinExistence type="predicted"/>
<evidence type="ECO:0000256" key="1">
    <source>
        <dbReference type="SAM" id="Phobius"/>
    </source>
</evidence>
<gene>
    <name evidence="2" type="ORF">EXE57_12340</name>
</gene>
<feature type="transmembrane region" description="Helical" evidence="1">
    <location>
        <begin position="100"/>
        <end position="118"/>
    </location>
</feature>
<organism evidence="2 3">
    <name type="scientific">Nocardioides euryhalodurans</name>
    <dbReference type="NCBI Taxonomy" id="2518370"/>
    <lineage>
        <taxon>Bacteria</taxon>
        <taxon>Bacillati</taxon>
        <taxon>Actinomycetota</taxon>
        <taxon>Actinomycetes</taxon>
        <taxon>Propionibacteriales</taxon>
        <taxon>Nocardioidaceae</taxon>
        <taxon>Nocardioides</taxon>
    </lineage>
</organism>
<feature type="transmembrane region" description="Helical" evidence="1">
    <location>
        <begin position="75"/>
        <end position="94"/>
    </location>
</feature>
<name>A0A4P7GLN3_9ACTN</name>
<keyword evidence="1" id="KW-1133">Transmembrane helix</keyword>
<dbReference type="KEGG" id="noy:EXE57_12340"/>
<reference evidence="2 3" key="1">
    <citation type="submission" date="2019-03" db="EMBL/GenBank/DDBJ databases">
        <title>Three New Species of Nocardioides, Nocardioides euryhalodurans sp. nov., Nocardioides seonyuensis sp. nov. and Nocardioides eburneoflavus sp. nov., Iolated from Soil.</title>
        <authorList>
            <person name="Roh S.G."/>
            <person name="Lee C."/>
            <person name="Kim M.-K."/>
            <person name="Kim S.B."/>
        </authorList>
    </citation>
    <scope>NUCLEOTIDE SEQUENCE [LARGE SCALE GENOMIC DNA]</scope>
    <source>
        <strain evidence="2 3">MMS17-SY117</strain>
    </source>
</reference>
<protein>
    <submittedName>
        <fullName evidence="2">Uncharacterized protein</fullName>
    </submittedName>
</protein>
<keyword evidence="1" id="KW-0472">Membrane</keyword>
<dbReference type="Proteomes" id="UP000294894">
    <property type="component" value="Chromosome"/>
</dbReference>
<accession>A0A4P7GLN3</accession>
<sequence length="125" mass="12746">MSRSGSQVSTLGAGTAGLVVSGAYAAAWYQLVERSTCDSTGVLACAGPGILMLLVGVPVAYVVLAIGLRVARTPLPWLAPMALAGALALLAQLAELVDPPLWVWPLVVAALCAAWAYAGTRVART</sequence>
<feature type="transmembrane region" description="Helical" evidence="1">
    <location>
        <begin position="41"/>
        <end position="68"/>
    </location>
</feature>
<evidence type="ECO:0000313" key="2">
    <source>
        <dbReference type="EMBL" id="QBR92970.1"/>
    </source>
</evidence>
<dbReference type="RefSeq" id="WP_135077917.1">
    <property type="nucleotide sequence ID" value="NZ_CP038267.1"/>
</dbReference>
<evidence type="ECO:0000313" key="3">
    <source>
        <dbReference type="Proteomes" id="UP000294894"/>
    </source>
</evidence>
<keyword evidence="1" id="KW-0812">Transmembrane</keyword>
<dbReference type="AlphaFoldDB" id="A0A4P7GLN3"/>
<keyword evidence="3" id="KW-1185">Reference proteome</keyword>